<dbReference type="Proteomes" id="UP000074382">
    <property type="component" value="Unassembled WGS sequence"/>
</dbReference>
<dbReference type="RefSeq" id="WP_068753387.1">
    <property type="nucleotide sequence ID" value="NZ_KQ950180.1"/>
</dbReference>
<organism evidence="6 7">
    <name type="scientific">Thermobifida cellulosilytica TB100</name>
    <dbReference type="NCBI Taxonomy" id="665004"/>
    <lineage>
        <taxon>Bacteria</taxon>
        <taxon>Bacillati</taxon>
        <taxon>Actinomycetota</taxon>
        <taxon>Actinomycetes</taxon>
        <taxon>Streptosporangiales</taxon>
        <taxon>Nocardiopsidaceae</taxon>
        <taxon>Thermobifida</taxon>
    </lineage>
</organism>
<evidence type="ECO:0000256" key="1">
    <source>
        <dbReference type="ARBA" id="ARBA00022801"/>
    </source>
</evidence>
<feature type="active site" description="Nucleophile" evidence="4">
    <location>
        <position position="42"/>
    </location>
</feature>
<dbReference type="STRING" id="665004.AC529_12455"/>
<name>A0A147KGM7_THECS</name>
<feature type="active site" description="Proton acceptor" evidence="4">
    <location>
        <position position="183"/>
    </location>
</feature>
<accession>A0A147KGM7</accession>
<keyword evidence="1 4" id="KW-0378">Hydrolase</keyword>
<dbReference type="GO" id="GO:0016042">
    <property type="term" value="P:lipid catabolic process"/>
    <property type="evidence" value="ECO:0007669"/>
    <property type="project" value="UniProtKB-UniRule"/>
</dbReference>
<evidence type="ECO:0000313" key="7">
    <source>
        <dbReference type="Proteomes" id="UP000074382"/>
    </source>
</evidence>
<comment type="caution">
    <text evidence="4">Lacks conserved residue(s) required for the propagation of feature annotation.</text>
</comment>
<protein>
    <recommendedName>
        <fullName evidence="5">PNPLA domain-containing protein</fullName>
    </recommendedName>
</protein>
<dbReference type="Pfam" id="PF01734">
    <property type="entry name" value="Patatin"/>
    <property type="match status" value="1"/>
</dbReference>
<comment type="caution">
    <text evidence="6">The sequence shown here is derived from an EMBL/GenBank/DDBJ whole genome shotgun (WGS) entry which is preliminary data.</text>
</comment>
<evidence type="ECO:0000259" key="5">
    <source>
        <dbReference type="PROSITE" id="PS51635"/>
    </source>
</evidence>
<dbReference type="SUPFAM" id="SSF52151">
    <property type="entry name" value="FabD/lysophospholipase-like"/>
    <property type="match status" value="1"/>
</dbReference>
<evidence type="ECO:0000313" key="6">
    <source>
        <dbReference type="EMBL" id="KUP96418.1"/>
    </source>
</evidence>
<feature type="domain" description="PNPLA" evidence="5">
    <location>
        <begin position="6"/>
        <end position="196"/>
    </location>
</feature>
<proteinExistence type="predicted"/>
<reference evidence="7" key="1">
    <citation type="journal article" date="2017" name="Acta Aliment.">
        <title>Plant polysaccharide degrading enzyme system of Thermpbifida cellulosilytica TB100 revealed by de novo genome project data.</title>
        <authorList>
            <person name="Toth A."/>
            <person name="Baka E."/>
            <person name="Luzics S."/>
            <person name="Bata-Vidacs I."/>
            <person name="Nagy I."/>
            <person name="Balint B."/>
            <person name="Herceg R."/>
            <person name="Olasz F."/>
            <person name="Wilk T."/>
            <person name="Nagy T."/>
            <person name="Kriszt B."/>
            <person name="Nagy I."/>
            <person name="Kukolya J."/>
        </authorList>
    </citation>
    <scope>NUCLEOTIDE SEQUENCE [LARGE SCALE GENOMIC DNA]</scope>
    <source>
        <strain evidence="7">TB100</strain>
    </source>
</reference>
<dbReference type="InterPro" id="IPR050301">
    <property type="entry name" value="NTE"/>
</dbReference>
<keyword evidence="7" id="KW-1185">Reference proteome</keyword>
<evidence type="ECO:0000256" key="3">
    <source>
        <dbReference type="ARBA" id="ARBA00023098"/>
    </source>
</evidence>
<dbReference type="GO" id="GO:0016787">
    <property type="term" value="F:hydrolase activity"/>
    <property type="evidence" value="ECO:0007669"/>
    <property type="project" value="UniProtKB-UniRule"/>
</dbReference>
<evidence type="ECO:0000256" key="4">
    <source>
        <dbReference type="PROSITE-ProRule" id="PRU01161"/>
    </source>
</evidence>
<dbReference type="Gene3D" id="3.40.1090.10">
    <property type="entry name" value="Cytosolic phospholipase A2 catalytic domain"/>
    <property type="match status" value="2"/>
</dbReference>
<dbReference type="PATRIC" id="fig|665004.4.peg.676"/>
<dbReference type="PROSITE" id="PS51635">
    <property type="entry name" value="PNPLA"/>
    <property type="match status" value="1"/>
</dbReference>
<feature type="short sequence motif" description="DGA/G" evidence="4">
    <location>
        <begin position="183"/>
        <end position="185"/>
    </location>
</feature>
<sequence>MGKALVLGGGGIAGLAWEIGVLAGLGDAGVDLSDADLVLGTSAGAAAGAQLLSGLDLDELYERQLRPPDAEVAARPGWWSRLRTAGALLAARSPETGRARVGRFASDAARFSQAVREPVIASRLPSAAWPERNLVVTAVDAHSGAPRTFSRNDGVDLVRAVSASSAVPGLWPPVEIGGRWYLDGGVRSATNADLAAGYERVVVLAPVSPLLPRLPRPEAELAALPEGTRHALVVPSPEARAVFGRASADPARRAAAARAGRTQAVEAAVRVARVWGV</sequence>
<feature type="short sequence motif" description="GXSXG" evidence="4">
    <location>
        <begin position="40"/>
        <end position="44"/>
    </location>
</feature>
<evidence type="ECO:0000256" key="2">
    <source>
        <dbReference type="ARBA" id="ARBA00022963"/>
    </source>
</evidence>
<dbReference type="InterPro" id="IPR002641">
    <property type="entry name" value="PNPLA_dom"/>
</dbReference>
<dbReference type="PANTHER" id="PTHR14226:SF57">
    <property type="entry name" value="BLR7027 PROTEIN"/>
    <property type="match status" value="1"/>
</dbReference>
<dbReference type="AlphaFoldDB" id="A0A147KGM7"/>
<dbReference type="EMBL" id="LGEM01000091">
    <property type="protein sequence ID" value="KUP96418.1"/>
    <property type="molecule type" value="Genomic_DNA"/>
</dbReference>
<gene>
    <name evidence="6" type="ORF">AC529_12455</name>
</gene>
<dbReference type="InterPro" id="IPR016035">
    <property type="entry name" value="Acyl_Trfase/lysoPLipase"/>
</dbReference>
<dbReference type="PANTHER" id="PTHR14226">
    <property type="entry name" value="NEUROPATHY TARGET ESTERASE/SWISS CHEESE D.MELANOGASTER"/>
    <property type="match status" value="1"/>
</dbReference>
<dbReference type="OrthoDB" id="2339873at2"/>
<keyword evidence="2 4" id="KW-0442">Lipid degradation</keyword>
<keyword evidence="3 4" id="KW-0443">Lipid metabolism</keyword>